<name>A0A345ZAL4_9BACT</name>
<gene>
    <name evidence="1" type="ORF">C0J27_01020</name>
</gene>
<dbReference type="EMBL" id="CP025544">
    <property type="protein sequence ID" value="AXK60331.1"/>
    <property type="molecule type" value="Genomic_DNA"/>
</dbReference>
<dbReference type="AlphaFoldDB" id="A0A345ZAL4"/>
<dbReference type="RefSeq" id="WP_115585346.1">
    <property type="nucleotide sequence ID" value="NZ_CP025544.1"/>
</dbReference>
<dbReference type="Proteomes" id="UP000254834">
    <property type="component" value="Chromosome"/>
</dbReference>
<reference evidence="1 2" key="1">
    <citation type="submission" date="2017-12" db="EMBL/GenBank/DDBJ databases">
        <title>Chromulinavorax destructans is a abundant pathogen of dominant heterotrophic picoflagllates.</title>
        <authorList>
            <person name="Deeg C.M."/>
            <person name="Zimmer M."/>
            <person name="Suttle C.A."/>
        </authorList>
    </citation>
    <scope>NUCLEOTIDE SEQUENCE [LARGE SCALE GENOMIC DNA]</scope>
    <source>
        <strain evidence="1 2">SeV1</strain>
    </source>
</reference>
<accession>A0A345ZAL4</accession>
<evidence type="ECO:0000313" key="1">
    <source>
        <dbReference type="EMBL" id="AXK60331.1"/>
    </source>
</evidence>
<protein>
    <submittedName>
        <fullName evidence="1">Uncharacterized protein</fullName>
    </submittedName>
</protein>
<sequence>MIFRKKWSYISLFIGILVATWQHDAMKPSCLCQQENTVQHNQQDPSFAAAHIEDLHDKLDNAYRYYEKRTSRYRAEECAYILWEMTRFQELYEHHDYQTVKEIIADEIKQDKHVKDTAVQYWILHTPTVMDEYSKKDYVLARYLRRKWMYDTTSAERQIQHALYRQHYLNKMTDKDKRLWRDISQEVVNCVDEKNSRKDYNDKK</sequence>
<organism evidence="1 2">
    <name type="scientific">Candidatus Chromulinivorax destructor</name>
    <dbReference type="NCBI Taxonomy" id="2066483"/>
    <lineage>
        <taxon>Bacteria</taxon>
        <taxon>Candidatus Babelota</taxon>
        <taxon>Candidatus Babeliae</taxon>
        <taxon>Candidatus Babeliales</taxon>
        <taxon>Candidatus Chromulinivoraceae</taxon>
        <taxon>Candidatus Chromulinivorax</taxon>
    </lineage>
</organism>
<dbReference type="KEGG" id="cdes:C0J27_01020"/>
<proteinExistence type="predicted"/>
<keyword evidence="2" id="KW-1185">Reference proteome</keyword>
<evidence type="ECO:0000313" key="2">
    <source>
        <dbReference type="Proteomes" id="UP000254834"/>
    </source>
</evidence>